<dbReference type="AlphaFoldDB" id="A0A1B6H7L5"/>
<reference evidence="2" key="1">
    <citation type="submission" date="2015-11" db="EMBL/GenBank/DDBJ databases">
        <title>De novo transcriptome assembly of four potential Pierce s Disease insect vectors from Arizona vineyards.</title>
        <authorList>
            <person name="Tassone E.E."/>
        </authorList>
    </citation>
    <scope>NUCLEOTIDE SEQUENCE</scope>
</reference>
<accession>A0A1B6H7L5</accession>
<protein>
    <submittedName>
        <fullName evidence="2">Uncharacterized protein</fullName>
    </submittedName>
</protein>
<feature type="region of interest" description="Disordered" evidence="1">
    <location>
        <begin position="238"/>
        <end position="285"/>
    </location>
</feature>
<evidence type="ECO:0000256" key="1">
    <source>
        <dbReference type="SAM" id="MobiDB-lite"/>
    </source>
</evidence>
<sequence>MSVVTNPDLFAWLCPLDEATRNQVFDFGKRLEAQGVSNKVIADSYLQICAKTFVSTSRLKDHEVYSYTRRSSIEKEKTKQNEKPCLQAKFSSDPILEEDEDSIEIDLTDDNDLESISTTEENIIESNIITKTDDSKMCEVNVKKDEGHNLMESSTNLENEVRSAMNIDDDEPPVPNEISEKSLVTNITVEIGKPPVLNSDESVLFVRNVETSIHVQKPASGLNEDMVNKNVDEALKPFEDQVETTNLERNKVARGVDMSEDAGEKSGSNCESKLSESGCNQEEQL</sequence>
<gene>
    <name evidence="2" type="ORF">g.25194</name>
</gene>
<name>A0A1B6H7L5_9HEMI</name>
<dbReference type="EMBL" id="GECU01037044">
    <property type="protein sequence ID" value="JAS70662.1"/>
    <property type="molecule type" value="Transcribed_RNA"/>
</dbReference>
<feature type="compositionally biased region" description="Polar residues" evidence="1">
    <location>
        <begin position="266"/>
        <end position="285"/>
    </location>
</feature>
<evidence type="ECO:0000313" key="2">
    <source>
        <dbReference type="EMBL" id="JAS70662.1"/>
    </source>
</evidence>
<feature type="non-terminal residue" evidence="2">
    <location>
        <position position="285"/>
    </location>
</feature>
<proteinExistence type="predicted"/>
<organism evidence="2">
    <name type="scientific">Homalodisca liturata</name>
    <dbReference type="NCBI Taxonomy" id="320908"/>
    <lineage>
        <taxon>Eukaryota</taxon>
        <taxon>Metazoa</taxon>
        <taxon>Ecdysozoa</taxon>
        <taxon>Arthropoda</taxon>
        <taxon>Hexapoda</taxon>
        <taxon>Insecta</taxon>
        <taxon>Pterygota</taxon>
        <taxon>Neoptera</taxon>
        <taxon>Paraneoptera</taxon>
        <taxon>Hemiptera</taxon>
        <taxon>Auchenorrhyncha</taxon>
        <taxon>Membracoidea</taxon>
        <taxon>Cicadellidae</taxon>
        <taxon>Cicadellinae</taxon>
        <taxon>Proconiini</taxon>
        <taxon>Homalodisca</taxon>
    </lineage>
</organism>